<accession>A0A285R205</accession>
<dbReference type="OrthoDB" id="7583152at2"/>
<dbReference type="PROSITE" id="PS51257">
    <property type="entry name" value="PROKAR_LIPOPROTEIN"/>
    <property type="match status" value="1"/>
</dbReference>
<evidence type="ECO:0008006" key="4">
    <source>
        <dbReference type="Google" id="ProtNLM"/>
    </source>
</evidence>
<evidence type="ECO:0000256" key="1">
    <source>
        <dbReference type="SAM" id="SignalP"/>
    </source>
</evidence>
<dbReference type="RefSeq" id="WP_097064925.1">
    <property type="nucleotide sequence ID" value="NZ_OBMI01000003.1"/>
</dbReference>
<sequence>MTRINPGLPALLLALSACSGTGAGGPSLLPRAVETRSNAEPVRPAPVATPDAALDAQIAERSHAFDRAADAFERQAAAIGPTITRARGAREGSEAWVAGQVALGELSEARAAVESAAAGLEELAIARESARAAPYTALDTALAAANARVERITAADAALRQPF</sequence>
<feature type="signal peptide" evidence="1">
    <location>
        <begin position="1"/>
        <end position="23"/>
    </location>
</feature>
<reference evidence="2 3" key="1">
    <citation type="submission" date="2017-07" db="EMBL/GenBank/DDBJ databases">
        <authorList>
            <person name="Sun Z.S."/>
            <person name="Albrecht U."/>
            <person name="Echele G."/>
            <person name="Lee C.C."/>
        </authorList>
    </citation>
    <scope>NUCLEOTIDE SEQUENCE [LARGE SCALE GENOMIC DNA]</scope>
    <source>
        <strain evidence="2 3">CGMCC 1.12672</strain>
    </source>
</reference>
<feature type="chain" id="PRO_5012560825" description="DUF4398 domain-containing protein" evidence="1">
    <location>
        <begin position="24"/>
        <end position="163"/>
    </location>
</feature>
<keyword evidence="3" id="KW-1185">Reference proteome</keyword>
<dbReference type="Proteomes" id="UP000219494">
    <property type="component" value="Unassembled WGS sequence"/>
</dbReference>
<evidence type="ECO:0000313" key="2">
    <source>
        <dbReference type="EMBL" id="SOB88125.1"/>
    </source>
</evidence>
<dbReference type="EMBL" id="OBMI01000003">
    <property type="protein sequence ID" value="SOB88125.1"/>
    <property type="molecule type" value="Genomic_DNA"/>
</dbReference>
<evidence type="ECO:0000313" key="3">
    <source>
        <dbReference type="Proteomes" id="UP000219494"/>
    </source>
</evidence>
<keyword evidence="1" id="KW-0732">Signal</keyword>
<gene>
    <name evidence="2" type="ORF">SAMN06297144_3266</name>
</gene>
<protein>
    <recommendedName>
        <fullName evidence="4">DUF4398 domain-containing protein</fullName>
    </recommendedName>
</protein>
<organism evidence="2 3">
    <name type="scientific">Sphingomonas guangdongensis</name>
    <dbReference type="NCBI Taxonomy" id="1141890"/>
    <lineage>
        <taxon>Bacteria</taxon>
        <taxon>Pseudomonadati</taxon>
        <taxon>Pseudomonadota</taxon>
        <taxon>Alphaproteobacteria</taxon>
        <taxon>Sphingomonadales</taxon>
        <taxon>Sphingomonadaceae</taxon>
        <taxon>Sphingomonas</taxon>
    </lineage>
</organism>
<dbReference type="AlphaFoldDB" id="A0A285R205"/>
<name>A0A285R205_9SPHN</name>
<proteinExistence type="predicted"/>